<gene>
    <name evidence="2" type="ORF">HLV39_12880</name>
</gene>
<accession>A0A851HTM9</accession>
<dbReference type="Proteomes" id="UP000536442">
    <property type="component" value="Unassembled WGS sequence"/>
</dbReference>
<proteinExistence type="predicted"/>
<evidence type="ECO:0000313" key="3">
    <source>
        <dbReference type="Proteomes" id="UP000536442"/>
    </source>
</evidence>
<sequence length="186" mass="21403">MSSREGGVALDTPTNNTIRYLVLESGQRTPIVRMLYEQAENPEWVYLFAETEWQLYLDESPVILKAAQQSSEYQWALAGLKNGQISGLILESEGSFESITKWLRARLKVRFDGQRQGLLRFYDPQIWHQLAPTSKSGADVVQRVIYWLGEPGSERWHTTEWPDPLTMLPMPTLSETQWQALNFANL</sequence>
<name>A0A851HTM9_9GAMM</name>
<feature type="domain" description="DUF4123" evidence="1">
    <location>
        <begin position="20"/>
        <end position="134"/>
    </location>
</feature>
<dbReference type="EMBL" id="JABEVQ010000006">
    <property type="protein sequence ID" value="NWN92387.1"/>
    <property type="molecule type" value="Genomic_DNA"/>
</dbReference>
<protein>
    <submittedName>
        <fullName evidence="2">DUF4123 domain-containing protein</fullName>
    </submittedName>
</protein>
<reference evidence="2 3" key="1">
    <citation type="submission" date="2020-03" db="EMBL/GenBank/DDBJ databases">
        <title>Metagenomic, metatranscriptomic, and metabolomic analyses revealed the key microbes and metabolic features during the fermentation of ganjang, Korean traditional soy sauce.</title>
        <authorList>
            <person name="Chun B.H."/>
            <person name="Jeon C.O."/>
        </authorList>
    </citation>
    <scope>NUCLEOTIDE SEQUENCE [LARGE SCALE GENOMIC DNA]</scope>
    <source>
        <strain evidence="2 3">KG14</strain>
    </source>
</reference>
<keyword evidence="3" id="KW-1185">Reference proteome</keyword>
<dbReference type="Pfam" id="PF13503">
    <property type="entry name" value="DUF4123"/>
    <property type="match status" value="1"/>
</dbReference>
<dbReference type="InterPro" id="IPR025391">
    <property type="entry name" value="DUF4123"/>
</dbReference>
<organism evidence="2 3">
    <name type="scientific">Marinobacter adhaerens</name>
    <dbReference type="NCBI Taxonomy" id="1033846"/>
    <lineage>
        <taxon>Bacteria</taxon>
        <taxon>Pseudomonadati</taxon>
        <taxon>Pseudomonadota</taxon>
        <taxon>Gammaproteobacteria</taxon>
        <taxon>Pseudomonadales</taxon>
        <taxon>Marinobacteraceae</taxon>
        <taxon>Marinobacter</taxon>
    </lineage>
</organism>
<comment type="caution">
    <text evidence="2">The sequence shown here is derived from an EMBL/GenBank/DDBJ whole genome shotgun (WGS) entry which is preliminary data.</text>
</comment>
<evidence type="ECO:0000313" key="2">
    <source>
        <dbReference type="EMBL" id="NWN92387.1"/>
    </source>
</evidence>
<dbReference type="AlphaFoldDB" id="A0A851HTM9"/>
<evidence type="ECO:0000259" key="1">
    <source>
        <dbReference type="Pfam" id="PF13503"/>
    </source>
</evidence>